<feature type="transmembrane region" description="Helical" evidence="2">
    <location>
        <begin position="35"/>
        <end position="58"/>
    </location>
</feature>
<reference evidence="3 4" key="1">
    <citation type="submission" date="2019-10" db="EMBL/GenBank/DDBJ databases">
        <authorList>
            <person name="Karimi E."/>
        </authorList>
    </citation>
    <scope>NUCLEOTIDE SEQUENCE [LARGE SCALE GENOMIC DNA]</scope>
    <source>
        <strain evidence="3">Acinetobacter sp. 8BE</strain>
    </source>
</reference>
<dbReference type="AlphaFoldDB" id="A0A653K4T2"/>
<feature type="transmembrane region" description="Helical" evidence="2">
    <location>
        <begin position="7"/>
        <end position="29"/>
    </location>
</feature>
<protein>
    <submittedName>
        <fullName evidence="3">Uncharacterized protein</fullName>
    </submittedName>
</protein>
<evidence type="ECO:0000256" key="2">
    <source>
        <dbReference type="SAM" id="Phobius"/>
    </source>
</evidence>
<organism evidence="3 4">
    <name type="scientific">Acinetobacter proteolyticus</name>
    <dbReference type="NCBI Taxonomy" id="1776741"/>
    <lineage>
        <taxon>Bacteria</taxon>
        <taxon>Pseudomonadati</taxon>
        <taxon>Pseudomonadota</taxon>
        <taxon>Gammaproteobacteria</taxon>
        <taxon>Moraxellales</taxon>
        <taxon>Moraxellaceae</taxon>
        <taxon>Acinetobacter</taxon>
    </lineage>
</organism>
<keyword evidence="2" id="KW-1133">Transmembrane helix</keyword>
<evidence type="ECO:0000256" key="1">
    <source>
        <dbReference type="SAM" id="MobiDB-lite"/>
    </source>
</evidence>
<dbReference type="Proteomes" id="UP000430404">
    <property type="component" value="Unassembled WGS sequence"/>
</dbReference>
<sequence length="236" mass="27360">MKLIYIFIIVWFFYINGWAPLIDSILASVGSSLDFVLYFLLGILAIFYIYCLFGLKIIKVDQPNLYKTIVFINTFLIGSVLSYAILVFVYVKENFKVSDQIFTYSVEDIKKISLPFIIQSPKQLLSTRGEFLKTKLDTYDEYEIFKVKQLGGGYQTSSEEMVNAYPDYEMTREEYEAEEQEERYQDALLMDGGNYDSDPGVHEVSSYSRADGTYVEGYERTNPDGIEENNFSYRGR</sequence>
<feature type="region of interest" description="Disordered" evidence="1">
    <location>
        <begin position="199"/>
        <end position="236"/>
    </location>
</feature>
<dbReference type="EMBL" id="CABWKZ010000014">
    <property type="protein sequence ID" value="VXA55305.1"/>
    <property type="molecule type" value="Genomic_DNA"/>
</dbReference>
<keyword evidence="2" id="KW-0812">Transmembrane</keyword>
<feature type="transmembrane region" description="Helical" evidence="2">
    <location>
        <begin position="70"/>
        <end position="91"/>
    </location>
</feature>
<evidence type="ECO:0000313" key="3">
    <source>
        <dbReference type="EMBL" id="VXA55305.1"/>
    </source>
</evidence>
<accession>A0A653K4T2</accession>
<evidence type="ECO:0000313" key="4">
    <source>
        <dbReference type="Proteomes" id="UP000430404"/>
    </source>
</evidence>
<gene>
    <name evidence="3" type="ORF">ACI8B_210102</name>
</gene>
<keyword evidence="2" id="KW-0472">Membrane</keyword>
<proteinExistence type="predicted"/>
<name>A0A653K4T2_9GAMM</name>